<evidence type="ECO:0000256" key="5">
    <source>
        <dbReference type="ARBA" id="ARBA00022801"/>
    </source>
</evidence>
<dbReference type="EMBL" id="FN595231">
    <property type="protein sequence ID" value="CCB46860.1"/>
    <property type="molecule type" value="Genomic_DNA"/>
</dbReference>
<evidence type="ECO:0000256" key="10">
    <source>
        <dbReference type="ARBA" id="ARBA00055929"/>
    </source>
</evidence>
<dbReference type="InterPro" id="IPR005199">
    <property type="entry name" value="Glyco_hydro_79"/>
</dbReference>
<name>F6H3X1_VITVI</name>
<dbReference type="Proteomes" id="UP000009183">
    <property type="component" value="Chromosome 4"/>
</dbReference>
<evidence type="ECO:0000256" key="11">
    <source>
        <dbReference type="SAM" id="MobiDB-lite"/>
    </source>
</evidence>
<sequence length="998" mass="108828">MSQSSIPVASQRSGGSGNVEEGRVFINGRVAIGSTDDDFVCATLDWWPPDKCDYGTCSWGRASLLNLDLTNKILFNAIKAFSSLKIRMGGTLQDKVIYQRTGDQQPCAQFVKNSSEMFGFSEGCLPMSRWDELNQFFRDAGAVVIFGLNALSGRSIGMDGLATGAWNGSDAESLIQYTVNKGYTIHGWELGNELTGNGVGAGVPADQYASDINTLQSMVQKIYASYEAKPLVIGPGGFFDASWYTEFIDKTLKSLQVVTHHIYNLGPGVDDHLIDKILDPSYLDGGSKPFQDLQSILQNSATSATAWVGEAGGAYNSGHNLVTNAFAFSFWYLDQLGMASSYGNKTYCRQTLIGGNYGLLNTTTFVPNPDYYSALLWHRLMGRNVLSTSFNGTKKIRAYSHCSKQSPGITLLLINLDGNTTLRVQVSTENDGNNRTSTLQSKNQTQRSNFASTREEYHLTAKDGNLHSQTLLLNGKVLTVNSSGSIPPLEPISVSSLDPITVAPFSVVFARFPDSSIPVASQRSGGSGNVEEGSVFINGRVAIGSTDDDFICATLDWWPPDKCDYGTCSWGRASLLNLDLSNKILLNAIKAFSPLKVRMAEPFNNYWAVVIFGLNALSGRTIGLDGLAAGAWNSSDAESLIRYSANKGYTIHGWELGNELTGNGVGAGVPADQYASDINTLQSMVQKIYAGFEVKPLVLGPGGFFDASWYTEFIDKTLKSLQVVTHHIYNLGPGVDDHLIDKILDPSYLDGGSKPFQDLQSILQTSATSATAWVGEAGGAYNSGHNLVTNAFAFSFWYLDQLGMASSYDTKTYCRQTLIGGNYGLLNTTTFVPNPDYYSALLWHRLMGRNVLSTSFYGTRKIRAYAHCSKQSPGITLLLINLDGNTTVQVQVSTENAGNRTSTLQDTDKTQRSNFSRMRRVSKIDASVREEYHLTAKDGDLHSQTLLLNGKVLTINSSRIVPPLEPIRVSSMDPVIVAPFSIVFVRFPNINYPACKYK</sequence>
<dbReference type="AlphaFoldDB" id="F6H3X1"/>
<dbReference type="GO" id="GO:0004566">
    <property type="term" value="F:beta-glucuronidase activity"/>
    <property type="evidence" value="ECO:0000318"/>
    <property type="project" value="GO_Central"/>
</dbReference>
<feature type="region of interest" description="Disordered" evidence="11">
    <location>
        <begin position="429"/>
        <end position="453"/>
    </location>
</feature>
<dbReference type="FunFam" id="3.20.20.80:FF:000023">
    <property type="entry name" value="heparanase-like protein 3"/>
    <property type="match status" value="2"/>
</dbReference>
<dbReference type="InterPro" id="IPR017853">
    <property type="entry name" value="GH"/>
</dbReference>
<comment type="similarity">
    <text evidence="2">Belongs to the glycosyl hydrolase 79 family.</text>
</comment>
<comment type="function">
    <text evidence="10">Endoglycosidase which is a cell surface and extracellular matrix-degrading enzyme. Cleaves heparan sulfate proteoglycans (HSPGs) into heparan sulfate side chains and core proteoglycans.</text>
</comment>
<keyword evidence="7" id="KW-0325">Glycoprotein</keyword>
<evidence type="ECO:0000256" key="1">
    <source>
        <dbReference type="ARBA" id="ARBA00004613"/>
    </source>
</evidence>
<evidence type="ECO:0000256" key="6">
    <source>
        <dbReference type="ARBA" id="ARBA00023136"/>
    </source>
</evidence>
<keyword evidence="8" id="KW-0458">Lysosome</keyword>
<dbReference type="SUPFAM" id="SSF51445">
    <property type="entry name" value="(Trans)glycosidases"/>
    <property type="match status" value="2"/>
</dbReference>
<evidence type="ECO:0000313" key="12">
    <source>
        <dbReference type="EMBL" id="CCB46860.1"/>
    </source>
</evidence>
<keyword evidence="5" id="KW-0378">Hydrolase</keyword>
<reference evidence="13" key="1">
    <citation type="journal article" date="2007" name="Nature">
        <title>The grapevine genome sequence suggests ancestral hexaploidization in major angiosperm phyla.</title>
        <authorList>
            <consortium name="The French-Italian Public Consortium for Grapevine Genome Characterization."/>
            <person name="Jaillon O."/>
            <person name="Aury J.-M."/>
            <person name="Noel B."/>
            <person name="Policriti A."/>
            <person name="Clepet C."/>
            <person name="Casagrande A."/>
            <person name="Choisne N."/>
            <person name="Aubourg S."/>
            <person name="Vitulo N."/>
            <person name="Jubin C."/>
            <person name="Vezzi A."/>
            <person name="Legeai F."/>
            <person name="Hugueney P."/>
            <person name="Dasilva C."/>
            <person name="Horner D."/>
            <person name="Mica E."/>
            <person name="Jublot D."/>
            <person name="Poulain J."/>
            <person name="Bruyere C."/>
            <person name="Billault A."/>
            <person name="Segurens B."/>
            <person name="Gouyvenoux M."/>
            <person name="Ugarte E."/>
            <person name="Cattonaro F."/>
            <person name="Anthouard V."/>
            <person name="Vico V."/>
            <person name="Del Fabbro C."/>
            <person name="Alaux M."/>
            <person name="Di Gaspero G."/>
            <person name="Dumas V."/>
            <person name="Felice N."/>
            <person name="Paillard S."/>
            <person name="Juman I."/>
            <person name="Moroldo M."/>
            <person name="Scalabrin S."/>
            <person name="Canaguier A."/>
            <person name="Le Clainche I."/>
            <person name="Malacrida G."/>
            <person name="Durand E."/>
            <person name="Pesole G."/>
            <person name="Laucou V."/>
            <person name="Chatelet P."/>
            <person name="Merdinoglu D."/>
            <person name="Delledonne M."/>
            <person name="Pezzotti M."/>
            <person name="Lecharny A."/>
            <person name="Scarpelli C."/>
            <person name="Artiguenave F."/>
            <person name="Pe M.E."/>
            <person name="Valle G."/>
            <person name="Morgante M."/>
            <person name="Caboche M."/>
            <person name="Adam-Blondon A.-F."/>
            <person name="Weissenbach J."/>
            <person name="Quetier F."/>
            <person name="Wincker P."/>
        </authorList>
    </citation>
    <scope>NUCLEOTIDE SEQUENCE [LARGE SCALE GENOMIC DNA]</scope>
    <source>
        <strain evidence="13">cv. Pinot noir / PN40024</strain>
    </source>
</reference>
<keyword evidence="3" id="KW-0964">Secreted</keyword>
<evidence type="ECO:0000256" key="9">
    <source>
        <dbReference type="ARBA" id="ARBA00023765"/>
    </source>
</evidence>
<dbReference type="Pfam" id="PF03662">
    <property type="entry name" value="Glyco_hydro_79n"/>
    <property type="match status" value="3"/>
</dbReference>
<gene>
    <name evidence="12" type="ordered locus">VIT_04s0008g06460</name>
</gene>
<evidence type="ECO:0000256" key="4">
    <source>
        <dbReference type="ARBA" id="ARBA00022729"/>
    </source>
</evidence>
<proteinExistence type="inferred from homology"/>
<feature type="compositionally biased region" description="Polar residues" evidence="11">
    <location>
        <begin position="429"/>
        <end position="452"/>
    </location>
</feature>
<keyword evidence="4" id="KW-0732">Signal</keyword>
<evidence type="ECO:0000256" key="8">
    <source>
        <dbReference type="ARBA" id="ARBA00023228"/>
    </source>
</evidence>
<keyword evidence="6" id="KW-0472">Membrane</keyword>
<evidence type="ECO:0000256" key="3">
    <source>
        <dbReference type="ARBA" id="ARBA00022525"/>
    </source>
</evidence>
<dbReference type="PANTHER" id="PTHR14363:SF45">
    <property type="entry name" value="HEPARANASE-LIKE PROTEIN 3 ISOFORM X1"/>
    <property type="match status" value="1"/>
</dbReference>
<comment type="subcellular location">
    <subcellularLocation>
        <location evidence="9">Lysosome membrane</location>
        <topology evidence="9">Peripheral membrane protein</topology>
    </subcellularLocation>
    <subcellularLocation>
        <location evidence="1">Secreted</location>
    </subcellularLocation>
</comment>
<evidence type="ECO:0008006" key="14">
    <source>
        <dbReference type="Google" id="ProtNLM"/>
    </source>
</evidence>
<dbReference type="PaxDb" id="29760-VIT_04s0008g06460.t01"/>
<keyword evidence="13" id="KW-1185">Reference proteome</keyword>
<dbReference type="PANTHER" id="PTHR14363">
    <property type="entry name" value="HEPARANASE-RELATED"/>
    <property type="match status" value="1"/>
</dbReference>
<dbReference type="InParanoid" id="F6H3X1"/>
<dbReference type="Gene3D" id="3.20.20.80">
    <property type="entry name" value="Glycosidases"/>
    <property type="match status" value="2"/>
</dbReference>
<evidence type="ECO:0000256" key="2">
    <source>
        <dbReference type="ARBA" id="ARBA00009800"/>
    </source>
</evidence>
<evidence type="ECO:0000313" key="13">
    <source>
        <dbReference type="Proteomes" id="UP000009183"/>
    </source>
</evidence>
<protein>
    <recommendedName>
        <fullName evidence="14">Heparanase-like protein 3</fullName>
    </recommendedName>
</protein>
<accession>F6H3X1</accession>
<dbReference type="HOGENOM" id="CLU_300247_0_0_1"/>
<evidence type="ECO:0000256" key="7">
    <source>
        <dbReference type="ARBA" id="ARBA00023180"/>
    </source>
</evidence>
<dbReference type="SMR" id="F6H3X1"/>
<organism evidence="12 13">
    <name type="scientific">Vitis vinifera</name>
    <name type="common">Grape</name>
    <dbReference type="NCBI Taxonomy" id="29760"/>
    <lineage>
        <taxon>Eukaryota</taxon>
        <taxon>Viridiplantae</taxon>
        <taxon>Streptophyta</taxon>
        <taxon>Embryophyta</taxon>
        <taxon>Tracheophyta</taxon>
        <taxon>Spermatophyta</taxon>
        <taxon>Magnoliopsida</taxon>
        <taxon>eudicotyledons</taxon>
        <taxon>Gunneridae</taxon>
        <taxon>Pentapetalae</taxon>
        <taxon>rosids</taxon>
        <taxon>Vitales</taxon>
        <taxon>Vitaceae</taxon>
        <taxon>Viteae</taxon>
        <taxon>Vitis</taxon>
    </lineage>
</organism>
<dbReference type="GO" id="GO:0005765">
    <property type="term" value="C:lysosomal membrane"/>
    <property type="evidence" value="ECO:0007669"/>
    <property type="project" value="UniProtKB-SubCell"/>
</dbReference>
<dbReference type="eggNOG" id="ENOG502QQST">
    <property type="taxonomic scope" value="Eukaryota"/>
</dbReference>
<dbReference type="GO" id="GO:0005576">
    <property type="term" value="C:extracellular region"/>
    <property type="evidence" value="ECO:0007669"/>
    <property type="project" value="UniProtKB-SubCell"/>
</dbReference>